<dbReference type="Pfam" id="PF06404">
    <property type="entry name" value="PSK"/>
    <property type="match status" value="1"/>
</dbReference>
<reference evidence="10" key="1">
    <citation type="submission" date="2023-03" db="EMBL/GenBank/DDBJ databases">
        <authorList>
            <person name="Julca I."/>
        </authorList>
    </citation>
    <scope>NUCLEOTIDE SEQUENCE</scope>
</reference>
<dbReference type="GO" id="GO:0030154">
    <property type="term" value="P:cell differentiation"/>
    <property type="evidence" value="ECO:0007669"/>
    <property type="project" value="UniProtKB-UniRule"/>
</dbReference>
<evidence type="ECO:0000256" key="3">
    <source>
        <dbReference type="ARBA" id="ARBA00022473"/>
    </source>
</evidence>
<keyword evidence="6 9" id="KW-0732">Signal</keyword>
<comment type="PTM">
    <text evidence="9">Sulfation is important for activity and for the binding to a putative membrane receptor.</text>
</comment>
<feature type="signal peptide" evidence="9">
    <location>
        <begin position="1"/>
        <end position="22"/>
    </location>
</feature>
<keyword evidence="4 9" id="KW-0964">Secreted</keyword>
<evidence type="ECO:0000256" key="6">
    <source>
        <dbReference type="ARBA" id="ARBA00022729"/>
    </source>
</evidence>
<keyword evidence="5 9" id="KW-0765">Sulfation</keyword>
<dbReference type="GO" id="GO:0008283">
    <property type="term" value="P:cell population proliferation"/>
    <property type="evidence" value="ECO:0007669"/>
    <property type="project" value="UniProtKB-UniRule"/>
</dbReference>
<evidence type="ECO:0000256" key="5">
    <source>
        <dbReference type="ARBA" id="ARBA00022641"/>
    </source>
</evidence>
<keyword evidence="8 9" id="KW-0339">Growth factor</keyword>
<accession>A0AAV1DVY0</accession>
<keyword evidence="7 9" id="KW-0221">Differentiation</keyword>
<evidence type="ECO:0000256" key="8">
    <source>
        <dbReference type="ARBA" id="ARBA00023030"/>
    </source>
</evidence>
<evidence type="ECO:0000256" key="7">
    <source>
        <dbReference type="ARBA" id="ARBA00022782"/>
    </source>
</evidence>
<evidence type="ECO:0000313" key="11">
    <source>
        <dbReference type="Proteomes" id="UP001161247"/>
    </source>
</evidence>
<dbReference type="PANTHER" id="PTHR33285:SF55">
    <property type="entry name" value="PHYTOSULFOKINES 3"/>
    <property type="match status" value="1"/>
</dbReference>
<evidence type="ECO:0000313" key="10">
    <source>
        <dbReference type="EMBL" id="CAI9111241.1"/>
    </source>
</evidence>
<dbReference type="EMBL" id="OX459123">
    <property type="protein sequence ID" value="CAI9111241.1"/>
    <property type="molecule type" value="Genomic_DNA"/>
</dbReference>
<evidence type="ECO:0000256" key="2">
    <source>
        <dbReference type="ARBA" id="ARBA00010781"/>
    </source>
</evidence>
<comment type="similarity">
    <text evidence="2 9">Belongs to the phytosulfokine family.</text>
</comment>
<keyword evidence="3 9" id="KW-0217">Developmental protein</keyword>
<dbReference type="Proteomes" id="UP001161247">
    <property type="component" value="Chromosome 6"/>
</dbReference>
<dbReference type="GO" id="GO:0005576">
    <property type="term" value="C:extracellular region"/>
    <property type="evidence" value="ECO:0007669"/>
    <property type="project" value="UniProtKB-SubCell"/>
</dbReference>
<evidence type="ECO:0000256" key="9">
    <source>
        <dbReference type="RuleBase" id="RU368031"/>
    </source>
</evidence>
<comment type="subcellular location">
    <subcellularLocation>
        <location evidence="1 9">Secreted</location>
    </subcellularLocation>
</comment>
<name>A0AAV1DVY0_OLDCO</name>
<protein>
    <recommendedName>
        <fullName evidence="9">Phytosulfokine</fullName>
    </recommendedName>
    <component>
        <recommendedName>
            <fullName evidence="9">Phytosulfokine-alpha</fullName>
            <shortName evidence="9">PSK-alpha</shortName>
            <shortName evidence="9">Phytosulfokine-a</shortName>
        </recommendedName>
    </component>
    <component>
        <recommendedName>
            <fullName evidence="9">Phytosulfokine-beta</fullName>
            <shortName evidence="9">PSK-beta</shortName>
            <shortName evidence="9">Phytosulfokine-b</shortName>
        </recommendedName>
    </component>
</protein>
<feature type="chain" id="PRO_5043104461" description="Phytosulfokine" evidence="9">
    <location>
        <begin position="23"/>
        <end position="85"/>
    </location>
</feature>
<proteinExistence type="inferred from homology"/>
<sequence>MSRFASFFLVAVLLFFVSVTFAARPEPAFHDATTLPTTQSHVEEVEIKEGSCEGVAGQELEECLRRSTLAAHIDYIYTQSHNRQP</sequence>
<dbReference type="InterPro" id="IPR009438">
    <property type="entry name" value="Phytosulfokine"/>
</dbReference>
<dbReference type="PANTHER" id="PTHR33285">
    <property type="entry name" value="PHYTOSULFOKINES 3"/>
    <property type="match status" value="1"/>
</dbReference>
<evidence type="ECO:0000256" key="4">
    <source>
        <dbReference type="ARBA" id="ARBA00022525"/>
    </source>
</evidence>
<comment type="PTM">
    <text evidence="9">PSK-alpha is produced by endopeptidase digestion. PSK-beta is produced from PSK-alpha by exopeptidase digestion.</text>
</comment>
<dbReference type="AlphaFoldDB" id="A0AAV1DVY0"/>
<comment type="function">
    <text evidence="9">Promotes plant cell differentiation, organogenesis and somatic embryogenesis as well as cell proliferation.</text>
</comment>
<dbReference type="GO" id="GO:0008083">
    <property type="term" value="F:growth factor activity"/>
    <property type="evidence" value="ECO:0007669"/>
    <property type="project" value="UniProtKB-UniRule"/>
</dbReference>
<gene>
    <name evidence="10" type="ORF">OLC1_LOCUS18699</name>
</gene>
<organism evidence="10 11">
    <name type="scientific">Oldenlandia corymbosa var. corymbosa</name>
    <dbReference type="NCBI Taxonomy" id="529605"/>
    <lineage>
        <taxon>Eukaryota</taxon>
        <taxon>Viridiplantae</taxon>
        <taxon>Streptophyta</taxon>
        <taxon>Embryophyta</taxon>
        <taxon>Tracheophyta</taxon>
        <taxon>Spermatophyta</taxon>
        <taxon>Magnoliopsida</taxon>
        <taxon>eudicotyledons</taxon>
        <taxon>Gunneridae</taxon>
        <taxon>Pentapetalae</taxon>
        <taxon>asterids</taxon>
        <taxon>lamiids</taxon>
        <taxon>Gentianales</taxon>
        <taxon>Rubiaceae</taxon>
        <taxon>Rubioideae</taxon>
        <taxon>Spermacoceae</taxon>
        <taxon>Hedyotis-Oldenlandia complex</taxon>
        <taxon>Oldenlandia</taxon>
    </lineage>
</organism>
<evidence type="ECO:0000256" key="1">
    <source>
        <dbReference type="ARBA" id="ARBA00004613"/>
    </source>
</evidence>
<keyword evidence="11" id="KW-1185">Reference proteome</keyword>